<dbReference type="Gene3D" id="3.30.365.10">
    <property type="entry name" value="Aldehyde oxidase/xanthine dehydrogenase, molybdopterin binding domain"/>
    <property type="match status" value="4"/>
</dbReference>
<dbReference type="InterPro" id="IPR012368">
    <property type="entry name" value="OxRdtase_Mopterin-bd_su_IorB"/>
</dbReference>
<feature type="domain" description="Aldehyde oxidase/xanthine dehydrogenase a/b hammerhead" evidence="1">
    <location>
        <begin position="173"/>
        <end position="252"/>
    </location>
</feature>
<dbReference type="InterPro" id="IPR000674">
    <property type="entry name" value="Ald_Oxase/Xan_DH_a/b"/>
</dbReference>
<dbReference type="AlphaFoldDB" id="A0A4V2UXK4"/>
<protein>
    <submittedName>
        <fullName evidence="2">CO/xanthine dehydrogenase Mo-binding subunit</fullName>
    </submittedName>
</protein>
<evidence type="ECO:0000259" key="1">
    <source>
        <dbReference type="SMART" id="SM01008"/>
    </source>
</evidence>
<proteinExistence type="predicted"/>
<dbReference type="Proteomes" id="UP000294664">
    <property type="component" value="Unassembled WGS sequence"/>
</dbReference>
<dbReference type="PANTHER" id="PTHR47495">
    <property type="entry name" value="ALDEHYDE DEHYDROGENASE"/>
    <property type="match status" value="1"/>
</dbReference>
<sequence length="706" mass="75070">MTDAPAAPPLPKSLAANPLLSQWVRIGAEGRIDILPGKVEIGQGIATALLKMAAEALEVDPARIRMVRPATGDSPDEGVTSGSQSIQDCGRALRHVCAEVRDLFRAEAALRLGADAGALGLEDGTFVGPGNARLSYWELEDAVSLERAATAGVRPVRRTGLDLARIDLADKVFGRPRFIHDMRPEGMLHGRVVLPPRTGSSPRRDQDLAALAGPGVQLVADGAFIGLLSDDERSVDQAAARLREKLGWEGGTPLPDEATLGDWLRAQPVAPVVEQRGGPAEPAVQTLARSFLKPFIAHGSMAPSCALALWSPDEAEILRVWTHSQGIYNLRADLSVVFGLPPERIRVEHVEGAGCYGHNPADDVALDAALLARAAPGRVVRAQMSRDEELGGGPFAPAMRVDVEADLDASGRLCGWRHTIWSNGHSMRPGRSKASTLRAAAHVSGGAPWPIAINMPASNGGGADRNSMPLYDIPAACVTNNRLTVMPIRTSAMRALGAFANVFAIESMMDEAALAVGEDAVAFRLRHLSDDRARAVILEAARLGRWREAPRADGEGQGFAFARYKNTGAYCAVVADVACTDEVRVNRLLVVVDVGEVISHDGVVNQVEGGAIQATSWALKEAVHFSPEGILSRSWEDYPILRFSEVPAVAVHVLDRPDAPPMGAGEASQGPTGAAIANAVHDALGMRMTRFPLTRDTLIEAMELGQ</sequence>
<dbReference type="RefSeq" id="WP_245504689.1">
    <property type="nucleotide sequence ID" value="NZ_SMAI01000008.1"/>
</dbReference>
<evidence type="ECO:0000313" key="2">
    <source>
        <dbReference type="EMBL" id="TCT03848.1"/>
    </source>
</evidence>
<dbReference type="SMART" id="SM01008">
    <property type="entry name" value="Ald_Xan_dh_C"/>
    <property type="match status" value="1"/>
</dbReference>
<keyword evidence="3" id="KW-1185">Reference proteome</keyword>
<dbReference type="Pfam" id="PF02738">
    <property type="entry name" value="MoCoBD_1"/>
    <property type="match status" value="2"/>
</dbReference>
<dbReference type="EMBL" id="SMAI01000008">
    <property type="protein sequence ID" value="TCT03848.1"/>
    <property type="molecule type" value="Genomic_DNA"/>
</dbReference>
<organism evidence="2 3">
    <name type="scientific">Aquabacter spiritensis</name>
    <dbReference type="NCBI Taxonomy" id="933073"/>
    <lineage>
        <taxon>Bacteria</taxon>
        <taxon>Pseudomonadati</taxon>
        <taxon>Pseudomonadota</taxon>
        <taxon>Alphaproteobacteria</taxon>
        <taxon>Hyphomicrobiales</taxon>
        <taxon>Xanthobacteraceae</taxon>
        <taxon>Aquabacter</taxon>
    </lineage>
</organism>
<name>A0A4V2UXK4_9HYPH</name>
<reference evidence="2 3" key="1">
    <citation type="submission" date="2019-03" db="EMBL/GenBank/DDBJ databases">
        <title>Genomic Encyclopedia of Type Strains, Phase IV (KMG-IV): sequencing the most valuable type-strain genomes for metagenomic binning, comparative biology and taxonomic classification.</title>
        <authorList>
            <person name="Goeker M."/>
        </authorList>
    </citation>
    <scope>NUCLEOTIDE SEQUENCE [LARGE SCALE GENOMIC DNA]</scope>
    <source>
        <strain evidence="2 3">DSM 9035</strain>
    </source>
</reference>
<dbReference type="InterPro" id="IPR008274">
    <property type="entry name" value="AldOxase/xan_DH_MoCoBD1"/>
</dbReference>
<dbReference type="PANTHER" id="PTHR47495:SF1">
    <property type="entry name" value="BLL3820 PROTEIN"/>
    <property type="match status" value="1"/>
</dbReference>
<accession>A0A4V2UXK4</accession>
<dbReference type="Pfam" id="PF20256">
    <property type="entry name" value="MoCoBD_2"/>
    <property type="match status" value="2"/>
</dbReference>
<comment type="caution">
    <text evidence="2">The sequence shown here is derived from an EMBL/GenBank/DDBJ whole genome shotgun (WGS) entry which is preliminary data.</text>
</comment>
<dbReference type="PIRSF" id="PIRSF036389">
    <property type="entry name" value="IOR_B"/>
    <property type="match status" value="1"/>
</dbReference>
<dbReference type="InterPro" id="IPR037165">
    <property type="entry name" value="AldOxase/xan_DH_Mopterin-bd_sf"/>
</dbReference>
<dbReference type="GO" id="GO:0016491">
    <property type="term" value="F:oxidoreductase activity"/>
    <property type="evidence" value="ECO:0007669"/>
    <property type="project" value="InterPro"/>
</dbReference>
<dbReference type="Gene3D" id="3.90.1170.50">
    <property type="entry name" value="Aldehyde oxidase/xanthine dehydrogenase, a/b hammerhead"/>
    <property type="match status" value="1"/>
</dbReference>
<evidence type="ECO:0000313" key="3">
    <source>
        <dbReference type="Proteomes" id="UP000294664"/>
    </source>
</evidence>
<dbReference type="SUPFAM" id="SSF56003">
    <property type="entry name" value="Molybdenum cofactor-binding domain"/>
    <property type="match status" value="2"/>
</dbReference>
<gene>
    <name evidence="2" type="ORF">EDC64_10813</name>
</gene>
<dbReference type="InterPro" id="IPR046867">
    <property type="entry name" value="AldOxase/xan_DH_MoCoBD2"/>
</dbReference>
<dbReference type="InterPro" id="IPR052516">
    <property type="entry name" value="N-heterocyclic_Hydroxylase"/>
</dbReference>